<keyword evidence="3" id="KW-1185">Reference proteome</keyword>
<comment type="caution">
    <text evidence="2">The sequence shown here is derived from an EMBL/GenBank/DDBJ whole genome shotgun (WGS) entry which is preliminary data.</text>
</comment>
<proteinExistence type="predicted"/>
<name>A0ABN9V257_9DINO</name>
<feature type="region of interest" description="Disordered" evidence="1">
    <location>
        <begin position="134"/>
        <end position="175"/>
    </location>
</feature>
<reference evidence="2" key="1">
    <citation type="submission" date="2023-10" db="EMBL/GenBank/DDBJ databases">
        <authorList>
            <person name="Chen Y."/>
            <person name="Shah S."/>
            <person name="Dougan E. K."/>
            <person name="Thang M."/>
            <person name="Chan C."/>
        </authorList>
    </citation>
    <scope>NUCLEOTIDE SEQUENCE [LARGE SCALE GENOMIC DNA]</scope>
</reference>
<evidence type="ECO:0000313" key="2">
    <source>
        <dbReference type="EMBL" id="CAK0865738.1"/>
    </source>
</evidence>
<organism evidence="2 3">
    <name type="scientific">Prorocentrum cordatum</name>
    <dbReference type="NCBI Taxonomy" id="2364126"/>
    <lineage>
        <taxon>Eukaryota</taxon>
        <taxon>Sar</taxon>
        <taxon>Alveolata</taxon>
        <taxon>Dinophyceae</taxon>
        <taxon>Prorocentrales</taxon>
        <taxon>Prorocentraceae</taxon>
        <taxon>Prorocentrum</taxon>
    </lineage>
</organism>
<evidence type="ECO:0000313" key="3">
    <source>
        <dbReference type="Proteomes" id="UP001189429"/>
    </source>
</evidence>
<feature type="compositionally biased region" description="Basic and acidic residues" evidence="1">
    <location>
        <begin position="154"/>
        <end position="165"/>
    </location>
</feature>
<gene>
    <name evidence="2" type="ORF">PCOR1329_LOCUS53180</name>
</gene>
<dbReference type="Proteomes" id="UP001189429">
    <property type="component" value="Unassembled WGS sequence"/>
</dbReference>
<sequence>MDPTQLRAIFTAEEVKLLHNQFRTARKGNDRVSTAFEEADKLGVREGKNKAKLGYVMAWLKDASDLDPRVISEALRINIAALQDPSMQEAFWELSVSTTTSEGIKRKSVWKPWKQMLDKYGEEEAEERLEAGSIKVRRDPAHPKRRQYLDVEDEHEKSFRRDKVGTARGRKAIDNDEFQNLSSGLGSAKM</sequence>
<accession>A0ABN9V257</accession>
<feature type="non-terminal residue" evidence="2">
    <location>
        <position position="190"/>
    </location>
</feature>
<protein>
    <submittedName>
        <fullName evidence="2">Uncharacterized protein</fullName>
    </submittedName>
</protein>
<dbReference type="EMBL" id="CAUYUJ010016481">
    <property type="protein sequence ID" value="CAK0865738.1"/>
    <property type="molecule type" value="Genomic_DNA"/>
</dbReference>
<evidence type="ECO:0000256" key="1">
    <source>
        <dbReference type="SAM" id="MobiDB-lite"/>
    </source>
</evidence>